<dbReference type="Proteomes" id="UP000799750">
    <property type="component" value="Unassembled WGS sequence"/>
</dbReference>
<protein>
    <submittedName>
        <fullName evidence="2">Uncharacterized protein</fullName>
    </submittedName>
</protein>
<keyword evidence="3" id="KW-1185">Reference proteome</keyword>
<sequence length="343" mass="38483">MAGPTLTTLPAELRQKIIAETITITISTTTPVFTPLVHLCPPIIALGITATAAILLTLSTTNFTPFGDVCALLQADILALCASWLPTPTTPITLSQNTRASWAALAAFSTVVNARAARLNRRAWPGITTLTLRFLVPTSAPLDANLFESIDPPFKWAKELRRLPASVKLIKLDLSLPDAHMTQLCAQELSTQRVFWYECFRAVRLLDDEAKRRGIVIEVLGELPRSQVAALAPVAGTPAYFTIFGKVARMMLMAEGYYRHRWGVLEHCRQGAVLNGFVRRVRATKEWKEECRQDVLRGEIWKREYKKVIAELSRRMSALKKRKREEDGEELENEEGAKRMRTE</sequence>
<feature type="region of interest" description="Disordered" evidence="1">
    <location>
        <begin position="318"/>
        <end position="343"/>
    </location>
</feature>
<name>A0A6A6R3A0_9PEZI</name>
<organism evidence="2 3">
    <name type="scientific">Lophium mytilinum</name>
    <dbReference type="NCBI Taxonomy" id="390894"/>
    <lineage>
        <taxon>Eukaryota</taxon>
        <taxon>Fungi</taxon>
        <taxon>Dikarya</taxon>
        <taxon>Ascomycota</taxon>
        <taxon>Pezizomycotina</taxon>
        <taxon>Dothideomycetes</taxon>
        <taxon>Pleosporomycetidae</taxon>
        <taxon>Mytilinidiales</taxon>
        <taxon>Mytilinidiaceae</taxon>
        <taxon>Lophium</taxon>
    </lineage>
</organism>
<evidence type="ECO:0000313" key="2">
    <source>
        <dbReference type="EMBL" id="KAF2498774.1"/>
    </source>
</evidence>
<proteinExistence type="predicted"/>
<accession>A0A6A6R3A0</accession>
<gene>
    <name evidence="2" type="ORF">BU16DRAFT_615774</name>
</gene>
<evidence type="ECO:0000313" key="3">
    <source>
        <dbReference type="Proteomes" id="UP000799750"/>
    </source>
</evidence>
<dbReference type="EMBL" id="MU004185">
    <property type="protein sequence ID" value="KAF2498774.1"/>
    <property type="molecule type" value="Genomic_DNA"/>
</dbReference>
<evidence type="ECO:0000256" key="1">
    <source>
        <dbReference type="SAM" id="MobiDB-lite"/>
    </source>
</evidence>
<reference evidence="2" key="1">
    <citation type="journal article" date="2020" name="Stud. Mycol.">
        <title>101 Dothideomycetes genomes: a test case for predicting lifestyles and emergence of pathogens.</title>
        <authorList>
            <person name="Haridas S."/>
            <person name="Albert R."/>
            <person name="Binder M."/>
            <person name="Bloem J."/>
            <person name="Labutti K."/>
            <person name="Salamov A."/>
            <person name="Andreopoulos B."/>
            <person name="Baker S."/>
            <person name="Barry K."/>
            <person name="Bills G."/>
            <person name="Bluhm B."/>
            <person name="Cannon C."/>
            <person name="Castanera R."/>
            <person name="Culley D."/>
            <person name="Daum C."/>
            <person name="Ezra D."/>
            <person name="Gonzalez J."/>
            <person name="Henrissat B."/>
            <person name="Kuo A."/>
            <person name="Liang C."/>
            <person name="Lipzen A."/>
            <person name="Lutzoni F."/>
            <person name="Magnuson J."/>
            <person name="Mondo S."/>
            <person name="Nolan M."/>
            <person name="Ohm R."/>
            <person name="Pangilinan J."/>
            <person name="Park H.-J."/>
            <person name="Ramirez L."/>
            <person name="Alfaro M."/>
            <person name="Sun H."/>
            <person name="Tritt A."/>
            <person name="Yoshinaga Y."/>
            <person name="Zwiers L.-H."/>
            <person name="Turgeon B."/>
            <person name="Goodwin S."/>
            <person name="Spatafora J."/>
            <person name="Crous P."/>
            <person name="Grigoriev I."/>
        </authorList>
    </citation>
    <scope>NUCLEOTIDE SEQUENCE</scope>
    <source>
        <strain evidence="2">CBS 269.34</strain>
    </source>
</reference>
<dbReference type="AlphaFoldDB" id="A0A6A6R3A0"/>